<organism evidence="4 5">
    <name type="scientific">Deinococcus aquiradiocola</name>
    <dbReference type="NCBI Taxonomy" id="393059"/>
    <lineage>
        <taxon>Bacteria</taxon>
        <taxon>Thermotogati</taxon>
        <taxon>Deinococcota</taxon>
        <taxon>Deinococci</taxon>
        <taxon>Deinococcales</taxon>
        <taxon>Deinococcaceae</taxon>
        <taxon>Deinococcus</taxon>
    </lineage>
</organism>
<dbReference type="PROSITE" id="PS50914">
    <property type="entry name" value="BON"/>
    <property type="match status" value="2"/>
</dbReference>
<dbReference type="EMBL" id="BMOE01000010">
    <property type="protein sequence ID" value="GGJ81768.1"/>
    <property type="molecule type" value="Genomic_DNA"/>
</dbReference>
<feature type="domain" description="LysM" evidence="3">
    <location>
        <begin position="204"/>
        <end position="251"/>
    </location>
</feature>
<dbReference type="Gene3D" id="3.10.350.10">
    <property type="entry name" value="LysM domain"/>
    <property type="match status" value="1"/>
</dbReference>
<dbReference type="Gene3D" id="3.30.1340.30">
    <property type="match status" value="1"/>
</dbReference>
<feature type="compositionally biased region" description="Low complexity" evidence="1">
    <location>
        <begin position="77"/>
        <end position="87"/>
    </location>
</feature>
<evidence type="ECO:0000259" key="2">
    <source>
        <dbReference type="PROSITE" id="PS50914"/>
    </source>
</evidence>
<proteinExistence type="predicted"/>
<dbReference type="InterPro" id="IPR018392">
    <property type="entry name" value="LysM"/>
</dbReference>
<evidence type="ECO:0000313" key="4">
    <source>
        <dbReference type="EMBL" id="GGJ81768.1"/>
    </source>
</evidence>
<accession>A0A917USF8</accession>
<reference evidence="4" key="1">
    <citation type="journal article" date="2014" name="Int. J. Syst. Evol. Microbiol.">
        <title>Complete genome sequence of Corynebacterium casei LMG S-19264T (=DSM 44701T), isolated from a smear-ripened cheese.</title>
        <authorList>
            <consortium name="US DOE Joint Genome Institute (JGI-PGF)"/>
            <person name="Walter F."/>
            <person name="Albersmeier A."/>
            <person name="Kalinowski J."/>
            <person name="Ruckert C."/>
        </authorList>
    </citation>
    <scope>NUCLEOTIDE SEQUENCE</scope>
    <source>
        <strain evidence="4">JCM 14371</strain>
    </source>
</reference>
<keyword evidence="5" id="KW-1185">Reference proteome</keyword>
<dbReference type="Pfam" id="PF01476">
    <property type="entry name" value="LysM"/>
    <property type="match status" value="1"/>
</dbReference>
<dbReference type="InterPro" id="IPR036779">
    <property type="entry name" value="LysM_dom_sf"/>
</dbReference>
<protein>
    <recommendedName>
        <fullName evidence="6">BON domain-containing protein</fullName>
    </recommendedName>
</protein>
<dbReference type="PROSITE" id="PS51782">
    <property type="entry name" value="LYSM"/>
    <property type="match status" value="1"/>
</dbReference>
<dbReference type="Proteomes" id="UP000635726">
    <property type="component" value="Unassembled WGS sequence"/>
</dbReference>
<comment type="caution">
    <text evidence="4">The sequence shown here is derived from an EMBL/GenBank/DDBJ whole genome shotgun (WGS) entry which is preliminary data.</text>
</comment>
<feature type="domain" description="BON" evidence="2">
    <location>
        <begin position="120"/>
        <end position="189"/>
    </location>
</feature>
<name>A0A917USF8_9DEIO</name>
<gene>
    <name evidence="4" type="ORF">GCM10008939_27120</name>
</gene>
<dbReference type="SMART" id="SM00257">
    <property type="entry name" value="LysM"/>
    <property type="match status" value="1"/>
</dbReference>
<dbReference type="InterPro" id="IPR007055">
    <property type="entry name" value="BON_dom"/>
</dbReference>
<dbReference type="InterPro" id="IPR051686">
    <property type="entry name" value="Lipoprotein_DolP"/>
</dbReference>
<dbReference type="InterPro" id="IPR014004">
    <property type="entry name" value="Transpt-assoc_nodulatn_dom_bac"/>
</dbReference>
<sequence length="253" mass="26342">MWPFGKSTVDRIKDAFKAQALLAPLNLDVRVENGTAFVTGQVPNDKYGGLVRVVAGGIDGVKNVDVSGLVPQQTAPAAAPAPAAPTASVETGTPVQASAPTSGSYDDAQGDDIVQKAMEEHSRIAKGVWNAIKANGELKDDPIDVLQSGSSIILQGAVDSEHELHLAAQLARSVDGVQAVDASGLKVTGGAKELTKEKDAGGDTVYTVKAGDNLSTIAQKYFGDASKYRDIAHYNNISNPDLIQVGQKIRIPG</sequence>
<evidence type="ECO:0008006" key="6">
    <source>
        <dbReference type="Google" id="ProtNLM"/>
    </source>
</evidence>
<dbReference type="PANTHER" id="PTHR34606">
    <property type="entry name" value="BON DOMAIN-CONTAINING PROTEIN"/>
    <property type="match status" value="1"/>
</dbReference>
<evidence type="ECO:0000256" key="1">
    <source>
        <dbReference type="SAM" id="MobiDB-lite"/>
    </source>
</evidence>
<dbReference type="CDD" id="cd00118">
    <property type="entry name" value="LysM"/>
    <property type="match status" value="1"/>
</dbReference>
<dbReference type="SMART" id="SM00749">
    <property type="entry name" value="BON"/>
    <property type="match status" value="2"/>
</dbReference>
<feature type="domain" description="BON" evidence="2">
    <location>
        <begin position="4"/>
        <end position="73"/>
    </location>
</feature>
<reference evidence="4" key="2">
    <citation type="submission" date="2020-09" db="EMBL/GenBank/DDBJ databases">
        <authorList>
            <person name="Sun Q."/>
            <person name="Ohkuma M."/>
        </authorList>
    </citation>
    <scope>NUCLEOTIDE SEQUENCE</scope>
    <source>
        <strain evidence="4">JCM 14371</strain>
    </source>
</reference>
<feature type="region of interest" description="Disordered" evidence="1">
    <location>
        <begin position="77"/>
        <end position="109"/>
    </location>
</feature>
<feature type="compositionally biased region" description="Polar residues" evidence="1">
    <location>
        <begin position="88"/>
        <end position="104"/>
    </location>
</feature>
<evidence type="ECO:0000259" key="3">
    <source>
        <dbReference type="PROSITE" id="PS51782"/>
    </source>
</evidence>
<dbReference type="RefSeq" id="WP_188963836.1">
    <property type="nucleotide sequence ID" value="NZ_BMOE01000010.1"/>
</dbReference>
<dbReference type="SUPFAM" id="SSF54106">
    <property type="entry name" value="LysM domain"/>
    <property type="match status" value="1"/>
</dbReference>
<evidence type="ECO:0000313" key="5">
    <source>
        <dbReference type="Proteomes" id="UP000635726"/>
    </source>
</evidence>
<dbReference type="PANTHER" id="PTHR34606:SF15">
    <property type="entry name" value="BON DOMAIN-CONTAINING PROTEIN"/>
    <property type="match status" value="1"/>
</dbReference>
<dbReference type="AlphaFoldDB" id="A0A917USF8"/>
<dbReference type="Pfam" id="PF04972">
    <property type="entry name" value="BON"/>
    <property type="match status" value="2"/>
</dbReference>